<evidence type="ECO:0000313" key="5">
    <source>
        <dbReference type="Proteomes" id="UP000271162"/>
    </source>
</evidence>
<keyword evidence="2" id="KW-1133">Transmembrane helix</keyword>
<organism evidence="6">
    <name type="scientific">Nippostrongylus brasiliensis</name>
    <name type="common">Rat hookworm</name>
    <dbReference type="NCBI Taxonomy" id="27835"/>
    <lineage>
        <taxon>Eukaryota</taxon>
        <taxon>Metazoa</taxon>
        <taxon>Ecdysozoa</taxon>
        <taxon>Nematoda</taxon>
        <taxon>Chromadorea</taxon>
        <taxon>Rhabditida</taxon>
        <taxon>Rhabditina</taxon>
        <taxon>Rhabditomorpha</taxon>
        <taxon>Strongyloidea</taxon>
        <taxon>Heligmosomidae</taxon>
        <taxon>Nippostrongylus</taxon>
    </lineage>
</organism>
<sequence length="432" mass="48234">MGVGYDFVTLVIHAYFAFIHVVFSTINLFVKKQHVPAPSDDLVMLSATSAVEKIKERKIRPSQLVEAYIHRIEQLIQRRPLYGVPFSCKDSMEVKGQIVTIGMECRKDYRCERTATVIQRMRNAGGILIAITNVPELCSWVESTNVVYGRSNNPYDLRRIVGGSSGGEGALISAAGTPVGVGSDVGGSIRIPCFVNGIFGLMPTPDVIPLEGNVPEALCYKRQMLRDGPMCRYMEDLPLLYKVWHTPTILAGENFADLRIDEPVDFYRCRIFYLTGIPNPMIEPVGDQMFETLMNAVSHFEKKFDLEGVGLDLPLAAQHFSFYSASLEGNISTRKKLMSLKGDAGEIKLWSEFLNWLMGKSKHRFAMIMIAAMEALGGSASPESKAEVPSNIFFSIFIIESRMCTQSLRVRDRLKRQIVETLGDSGIMFFPS</sequence>
<dbReference type="OMA" id="WESANHA"/>
<dbReference type="Pfam" id="PF01425">
    <property type="entry name" value="Amidase"/>
    <property type="match status" value="1"/>
</dbReference>
<dbReference type="PROSITE" id="PS00571">
    <property type="entry name" value="AMIDASES"/>
    <property type="match status" value="1"/>
</dbReference>
<evidence type="ECO:0000256" key="1">
    <source>
        <dbReference type="ARBA" id="ARBA00009199"/>
    </source>
</evidence>
<gene>
    <name evidence="4" type="ORF">NBR_LOCUS18696</name>
</gene>
<dbReference type="EMBL" id="UYSL01023615">
    <property type="protein sequence ID" value="VDL82421.1"/>
    <property type="molecule type" value="Genomic_DNA"/>
</dbReference>
<comment type="similarity">
    <text evidence="1">Belongs to the amidase family.</text>
</comment>
<keyword evidence="5" id="KW-1185">Reference proteome</keyword>
<accession>A0A0N4YN94</accession>
<feature type="transmembrane region" description="Helical" evidence="2">
    <location>
        <begin position="12"/>
        <end position="30"/>
    </location>
</feature>
<protein>
    <submittedName>
        <fullName evidence="6">Fatty-acid amide hydrolase 2 (inferred by orthology to a human protein)</fullName>
    </submittedName>
</protein>
<dbReference type="InterPro" id="IPR023631">
    <property type="entry name" value="Amidase_dom"/>
</dbReference>
<dbReference type="InterPro" id="IPR020556">
    <property type="entry name" value="Amidase_CS"/>
</dbReference>
<dbReference type="Proteomes" id="UP000271162">
    <property type="component" value="Unassembled WGS sequence"/>
</dbReference>
<dbReference type="Gene3D" id="3.90.1300.10">
    <property type="entry name" value="Amidase signature (AS) domain"/>
    <property type="match status" value="1"/>
</dbReference>
<dbReference type="STRING" id="27835.A0A0N4YN94"/>
<dbReference type="WBParaSite" id="NBR_0001869501-mRNA-1">
    <property type="protein sequence ID" value="NBR_0001869501-mRNA-1"/>
    <property type="gene ID" value="NBR_0001869501"/>
</dbReference>
<reference evidence="6" key="1">
    <citation type="submission" date="2017-02" db="UniProtKB">
        <authorList>
            <consortium name="WormBaseParasite"/>
        </authorList>
    </citation>
    <scope>IDENTIFICATION</scope>
</reference>
<reference evidence="4 5" key="2">
    <citation type="submission" date="2018-11" db="EMBL/GenBank/DDBJ databases">
        <authorList>
            <consortium name="Pathogen Informatics"/>
        </authorList>
    </citation>
    <scope>NUCLEOTIDE SEQUENCE [LARGE SCALE GENOMIC DNA]</scope>
</reference>
<evidence type="ECO:0000313" key="6">
    <source>
        <dbReference type="WBParaSite" id="NBR_0001869501-mRNA-1"/>
    </source>
</evidence>
<dbReference type="InterPro" id="IPR052739">
    <property type="entry name" value="FAAH2"/>
</dbReference>
<feature type="domain" description="Amidase" evidence="3">
    <location>
        <begin position="77"/>
        <end position="244"/>
    </location>
</feature>
<dbReference type="InterPro" id="IPR036928">
    <property type="entry name" value="AS_sf"/>
</dbReference>
<evidence type="ECO:0000313" key="4">
    <source>
        <dbReference type="EMBL" id="VDL82421.1"/>
    </source>
</evidence>
<keyword evidence="2" id="KW-0812">Transmembrane</keyword>
<dbReference type="GO" id="GO:0012505">
    <property type="term" value="C:endomembrane system"/>
    <property type="evidence" value="ECO:0007669"/>
    <property type="project" value="TreeGrafter"/>
</dbReference>
<proteinExistence type="inferred from homology"/>
<dbReference type="PANTHER" id="PTHR43372">
    <property type="entry name" value="FATTY-ACID AMIDE HYDROLASE"/>
    <property type="match status" value="1"/>
</dbReference>
<name>A0A0N4YN94_NIPBR</name>
<dbReference type="PANTHER" id="PTHR43372:SF4">
    <property type="entry name" value="FATTY-ACID AMIDE HYDROLASE 2"/>
    <property type="match status" value="1"/>
</dbReference>
<evidence type="ECO:0000256" key="2">
    <source>
        <dbReference type="SAM" id="Phobius"/>
    </source>
</evidence>
<keyword evidence="2" id="KW-0472">Membrane</keyword>
<evidence type="ECO:0000259" key="3">
    <source>
        <dbReference type="Pfam" id="PF01425"/>
    </source>
</evidence>
<dbReference type="SUPFAM" id="SSF75304">
    <property type="entry name" value="Amidase signature (AS) enzymes"/>
    <property type="match status" value="1"/>
</dbReference>
<dbReference type="AlphaFoldDB" id="A0A0N4YN94"/>